<feature type="transmembrane region" description="Helical" evidence="7">
    <location>
        <begin position="107"/>
        <end position="127"/>
    </location>
</feature>
<feature type="domain" description="EamA" evidence="8">
    <location>
        <begin position="163"/>
        <end position="305"/>
    </location>
</feature>
<gene>
    <name evidence="9" type="ORF">AVDCRST_MAG60-1937</name>
</gene>
<dbReference type="SUPFAM" id="SSF103481">
    <property type="entry name" value="Multidrug resistance efflux transporter EmrE"/>
    <property type="match status" value="2"/>
</dbReference>
<proteinExistence type="inferred from homology"/>
<evidence type="ECO:0000256" key="2">
    <source>
        <dbReference type="ARBA" id="ARBA00007362"/>
    </source>
</evidence>
<evidence type="ECO:0000256" key="6">
    <source>
        <dbReference type="ARBA" id="ARBA00023136"/>
    </source>
</evidence>
<evidence type="ECO:0000256" key="4">
    <source>
        <dbReference type="ARBA" id="ARBA00022692"/>
    </source>
</evidence>
<keyword evidence="6 7" id="KW-0472">Membrane</keyword>
<evidence type="ECO:0000313" key="9">
    <source>
        <dbReference type="EMBL" id="CAA9398197.1"/>
    </source>
</evidence>
<name>A0A6J4NXK1_9ACTN</name>
<evidence type="ECO:0000256" key="7">
    <source>
        <dbReference type="SAM" id="Phobius"/>
    </source>
</evidence>
<feature type="transmembrane region" description="Helical" evidence="7">
    <location>
        <begin position="289"/>
        <end position="308"/>
    </location>
</feature>
<dbReference type="AlphaFoldDB" id="A0A6J4NXK1"/>
<dbReference type="GO" id="GO:0005886">
    <property type="term" value="C:plasma membrane"/>
    <property type="evidence" value="ECO:0007669"/>
    <property type="project" value="UniProtKB-SubCell"/>
</dbReference>
<organism evidence="9">
    <name type="scientific">uncultured Nocardioides sp</name>
    <dbReference type="NCBI Taxonomy" id="198441"/>
    <lineage>
        <taxon>Bacteria</taxon>
        <taxon>Bacillati</taxon>
        <taxon>Actinomycetota</taxon>
        <taxon>Actinomycetes</taxon>
        <taxon>Propionibacteriales</taxon>
        <taxon>Nocardioidaceae</taxon>
        <taxon>Nocardioides</taxon>
        <taxon>environmental samples</taxon>
    </lineage>
</organism>
<comment type="subcellular location">
    <subcellularLocation>
        <location evidence="1">Cell membrane</location>
        <topology evidence="1">Multi-pass membrane protein</topology>
    </subcellularLocation>
</comment>
<keyword evidence="3" id="KW-1003">Cell membrane</keyword>
<comment type="similarity">
    <text evidence="2">Belongs to the EamA transporter family.</text>
</comment>
<dbReference type="EMBL" id="CADCUN010000206">
    <property type="protein sequence ID" value="CAA9398197.1"/>
    <property type="molecule type" value="Genomic_DNA"/>
</dbReference>
<dbReference type="InterPro" id="IPR037185">
    <property type="entry name" value="EmrE-like"/>
</dbReference>
<dbReference type="InterPro" id="IPR050638">
    <property type="entry name" value="AA-Vitamin_Transporters"/>
</dbReference>
<feature type="transmembrane region" description="Helical" evidence="7">
    <location>
        <begin position="81"/>
        <end position="101"/>
    </location>
</feature>
<dbReference type="PANTHER" id="PTHR32322:SF18">
    <property type="entry name" value="S-ADENOSYLMETHIONINE_S-ADENOSYLHOMOCYSTEINE TRANSPORTER"/>
    <property type="match status" value="1"/>
</dbReference>
<protein>
    <recommendedName>
        <fullName evidence="8">EamA domain-containing protein</fullName>
    </recommendedName>
</protein>
<keyword evidence="5 7" id="KW-1133">Transmembrane helix</keyword>
<keyword evidence="4 7" id="KW-0812">Transmembrane</keyword>
<accession>A0A6J4NXK1</accession>
<feature type="domain" description="EamA" evidence="8">
    <location>
        <begin position="17"/>
        <end position="152"/>
    </location>
</feature>
<feature type="transmembrane region" description="Helical" evidence="7">
    <location>
        <begin position="164"/>
        <end position="181"/>
    </location>
</feature>
<dbReference type="InterPro" id="IPR000620">
    <property type="entry name" value="EamA_dom"/>
</dbReference>
<evidence type="ECO:0000256" key="5">
    <source>
        <dbReference type="ARBA" id="ARBA00022989"/>
    </source>
</evidence>
<feature type="transmembrane region" description="Helical" evidence="7">
    <location>
        <begin position="233"/>
        <end position="256"/>
    </location>
</feature>
<evidence type="ECO:0000259" key="8">
    <source>
        <dbReference type="Pfam" id="PF00892"/>
    </source>
</evidence>
<evidence type="ECO:0000256" key="1">
    <source>
        <dbReference type="ARBA" id="ARBA00004651"/>
    </source>
</evidence>
<feature type="transmembrane region" description="Helical" evidence="7">
    <location>
        <begin position="263"/>
        <end position="283"/>
    </location>
</feature>
<dbReference type="PANTHER" id="PTHR32322">
    <property type="entry name" value="INNER MEMBRANE TRANSPORTER"/>
    <property type="match status" value="1"/>
</dbReference>
<evidence type="ECO:0000256" key="3">
    <source>
        <dbReference type="ARBA" id="ARBA00022475"/>
    </source>
</evidence>
<feature type="transmembrane region" description="Helical" evidence="7">
    <location>
        <begin position="193"/>
        <end position="213"/>
    </location>
</feature>
<feature type="transmembrane region" description="Helical" evidence="7">
    <location>
        <begin position="46"/>
        <end position="69"/>
    </location>
</feature>
<feature type="transmembrane region" description="Helical" evidence="7">
    <location>
        <begin position="136"/>
        <end position="158"/>
    </location>
</feature>
<dbReference type="Pfam" id="PF00892">
    <property type="entry name" value="EamA"/>
    <property type="match status" value="2"/>
</dbReference>
<reference evidence="9" key="1">
    <citation type="submission" date="2020-02" db="EMBL/GenBank/DDBJ databases">
        <authorList>
            <person name="Meier V. D."/>
        </authorList>
    </citation>
    <scope>NUCLEOTIDE SEQUENCE</scope>
    <source>
        <strain evidence="9">AVDCRST_MAG60</strain>
    </source>
</reference>
<sequence>MTTMTHDTLAQRSRTSSGLAFAFISATTFGLSGALARGLLDAGWTAGSAVAARITIAAVVLAVPGALALRGRWHLLRRSSLTVAAYGIAAVAGAQLCYFYAVSLMDVGVALLIEYTAPVAVVIWLWLRHGNRPSRLTVVGAVIAAVGLVLVLDVISGADLSTTGVLWALGAMVGAATYFVIGADTDNGLPPITLAASGLVVGGAVLLVAGWIGVLPMRMTRTDVVYDGLEVTWWVPVLALGLVTAAVAYVTGIAAARRLGSRLSSFVALFEVLMGLVFAWLLLGELPRGVQMVGGLLVLAGVVVVKLGEGTQAVVVEPLPEASEVSGRPVA</sequence>